<gene>
    <name evidence="1" type="ORF">EZI54_19665</name>
</gene>
<dbReference type="NCBIfam" id="TIGR03982">
    <property type="entry name" value="TIGR03982 family His-Xaa-Ser system protein"/>
    <property type="match status" value="1"/>
</dbReference>
<dbReference type="InterPro" id="IPR023814">
    <property type="entry name" value="His-Xaa-Ser_sys"/>
</dbReference>
<dbReference type="EMBL" id="SJDL01000040">
    <property type="protein sequence ID" value="TBW49532.1"/>
    <property type="molecule type" value="Genomic_DNA"/>
</dbReference>
<proteinExistence type="predicted"/>
<dbReference type="Proteomes" id="UP000313645">
    <property type="component" value="Unassembled WGS sequence"/>
</dbReference>
<organism evidence="1 2">
    <name type="scientific">Marinobacter halodurans</name>
    <dbReference type="NCBI Taxonomy" id="2528979"/>
    <lineage>
        <taxon>Bacteria</taxon>
        <taxon>Pseudomonadati</taxon>
        <taxon>Pseudomonadota</taxon>
        <taxon>Gammaproteobacteria</taxon>
        <taxon>Pseudomonadales</taxon>
        <taxon>Marinobacteraceae</taxon>
        <taxon>Marinobacter</taxon>
    </lineage>
</organism>
<name>A0ABY1ZJI5_9GAMM</name>
<comment type="caution">
    <text evidence="1">The sequence shown here is derived from an EMBL/GenBank/DDBJ whole genome shotgun (WGS) entry which is preliminary data.</text>
</comment>
<evidence type="ECO:0000313" key="2">
    <source>
        <dbReference type="Proteomes" id="UP000313645"/>
    </source>
</evidence>
<evidence type="ECO:0000313" key="1">
    <source>
        <dbReference type="EMBL" id="TBW49532.1"/>
    </source>
</evidence>
<keyword evidence="2" id="KW-1185">Reference proteome</keyword>
<accession>A0ABY1ZJI5</accession>
<sequence length="119" mass="13574">MMTRTFQVIVALFCLGWLAKNLVVPAVAYWLYQDDYVALASQCGEAMDESWFAQQAPELVDDRSSQVQLLVCHEYDKTRKVMLSMGLSESVLAYLGLKALETGQHSAQEIVEQHRFQQR</sequence>
<protein>
    <submittedName>
        <fullName evidence="1">TIGR03982 family His-Xaa-Ser system protein</fullName>
    </submittedName>
</protein>
<reference evidence="1 2" key="1">
    <citation type="submission" date="2019-02" db="EMBL/GenBank/DDBJ databases">
        <title>Marinobacter halodurans sp. nov., a marine bacterium isolated from sea tidal flat.</title>
        <authorList>
            <person name="Yoo Y."/>
            <person name="Lee D.W."/>
            <person name="Kim B.S."/>
            <person name="Kim J.-J."/>
        </authorList>
    </citation>
    <scope>NUCLEOTIDE SEQUENCE [LARGE SCALE GENOMIC DNA]</scope>
    <source>
        <strain evidence="1 2">YJ-S3-2</strain>
    </source>
</reference>